<organism evidence="3 4">
    <name type="scientific">Streptomyces alkaliphilus</name>
    <dbReference type="NCBI Taxonomy" id="1472722"/>
    <lineage>
        <taxon>Bacteria</taxon>
        <taxon>Bacillati</taxon>
        <taxon>Actinomycetota</taxon>
        <taxon>Actinomycetes</taxon>
        <taxon>Kitasatosporales</taxon>
        <taxon>Streptomycetaceae</taxon>
        <taxon>Streptomyces</taxon>
    </lineage>
</organism>
<dbReference type="GO" id="GO:0005524">
    <property type="term" value="F:ATP binding"/>
    <property type="evidence" value="ECO:0007669"/>
    <property type="project" value="InterPro"/>
</dbReference>
<gene>
    <name evidence="3" type="ORF">FNQ90_13595</name>
</gene>
<feature type="compositionally biased region" description="Gly residues" evidence="1">
    <location>
        <begin position="308"/>
        <end position="320"/>
    </location>
</feature>
<dbReference type="GO" id="GO:0003677">
    <property type="term" value="F:DNA binding"/>
    <property type="evidence" value="ECO:0007669"/>
    <property type="project" value="InterPro"/>
</dbReference>
<dbReference type="PROSITE" id="PS51192">
    <property type="entry name" value="HELICASE_ATP_BIND_1"/>
    <property type="match status" value="1"/>
</dbReference>
<dbReference type="Pfam" id="PF04851">
    <property type="entry name" value="ResIII"/>
    <property type="match status" value="1"/>
</dbReference>
<feature type="domain" description="Helicase ATP-binding" evidence="2">
    <location>
        <begin position="57"/>
        <end position="242"/>
    </location>
</feature>
<dbReference type="PANTHER" id="PTHR47396:SF1">
    <property type="entry name" value="ATP-DEPENDENT HELICASE IRC3-RELATED"/>
    <property type="match status" value="1"/>
</dbReference>
<dbReference type="PANTHER" id="PTHR47396">
    <property type="entry name" value="TYPE I RESTRICTION ENZYME ECOKI R PROTEIN"/>
    <property type="match status" value="1"/>
</dbReference>
<dbReference type="GO" id="GO:0004386">
    <property type="term" value="F:helicase activity"/>
    <property type="evidence" value="ECO:0007669"/>
    <property type="project" value="UniProtKB-KW"/>
</dbReference>
<accession>A0A7W3Y2A7</accession>
<dbReference type="InterPro" id="IPR006935">
    <property type="entry name" value="Helicase/UvrB_N"/>
</dbReference>
<name>A0A7W3Y2A7_9ACTN</name>
<evidence type="ECO:0000259" key="2">
    <source>
        <dbReference type="PROSITE" id="PS51192"/>
    </source>
</evidence>
<evidence type="ECO:0000313" key="4">
    <source>
        <dbReference type="Proteomes" id="UP000538929"/>
    </source>
</evidence>
<dbReference type="SUPFAM" id="SSF52540">
    <property type="entry name" value="P-loop containing nucleoside triphosphate hydrolases"/>
    <property type="match status" value="1"/>
</dbReference>
<dbReference type="Pfam" id="PF03457">
    <property type="entry name" value="HA"/>
    <property type="match status" value="3"/>
</dbReference>
<dbReference type="Gene3D" id="6.10.140.530">
    <property type="match status" value="1"/>
</dbReference>
<dbReference type="Proteomes" id="UP000538929">
    <property type="component" value="Unassembled WGS sequence"/>
</dbReference>
<feature type="region of interest" description="Disordered" evidence="1">
    <location>
        <begin position="296"/>
        <end position="320"/>
    </location>
</feature>
<keyword evidence="3" id="KW-0547">Nucleotide-binding</keyword>
<feature type="region of interest" description="Disordered" evidence="1">
    <location>
        <begin position="533"/>
        <end position="560"/>
    </location>
</feature>
<keyword evidence="3" id="KW-0378">Hydrolase</keyword>
<keyword evidence="4" id="KW-1185">Reference proteome</keyword>
<dbReference type="GO" id="GO:0016787">
    <property type="term" value="F:hydrolase activity"/>
    <property type="evidence" value="ECO:0007669"/>
    <property type="project" value="InterPro"/>
</dbReference>
<evidence type="ECO:0000256" key="1">
    <source>
        <dbReference type="SAM" id="MobiDB-lite"/>
    </source>
</evidence>
<proteinExistence type="predicted"/>
<comment type="caution">
    <text evidence="3">The sequence shown here is derived from an EMBL/GenBank/DDBJ whole genome shotgun (WGS) entry which is preliminary data.</text>
</comment>
<dbReference type="SMART" id="SM00487">
    <property type="entry name" value="DEXDc"/>
    <property type="match status" value="1"/>
</dbReference>
<dbReference type="InterPro" id="IPR014001">
    <property type="entry name" value="Helicase_ATP-bd"/>
</dbReference>
<sequence length="904" mass="96778">MRPPPFLGGRGCRVRCFFVVHFGEGRNRVAGSAHSSGEFTLRPHQREAVEAIVRGLSEVPGDEARGTVVMATGTGKTLTAAAAAHRLVPDGKVGVLVPTLDLLTQTVEAWRRAGRRGPMVAVCSLSQDPMLEALGVRCTTDPWFLARWASVPGPVTVLMTYASLVPQNARESGGGDAPDGRAGVIEEAVRAQTFTGPALPAFDLLVVDEAHRTSGDAGKAWAMALDNDRLPARRRLFMTATPRIWEAVPSVDGWVRPVASMTDPGLYGERLYELELTEAVERGLLARWEIDVLEITDPTPGEDEGEAPGAGEGPEVGQGRGGRLAALQAALLAHLDDTGARSLLSFHSTTLDAMVMARSMPETAARLHADDPARYPARVSSEWLSGEHAPAYRRRVLARFADGLDERGYVADAQILASCQVLTEGVDIRGRAGVDGVVLADGRSSPVQVVQIIGRALRQEPGEGKIARIIVPIFLEPGEEPDAMMSSPAYRPLAQLLAGLRAHDHRLIERLTEAAGRTSGTASDTIALDPVTAAGQESGAREHETREHGGQKHEDAGEHRGRGMVPVLRFSRPRDPASVARFLRTRVLTPESLGWLAGYDALLRWTTEHGSAEVPAAATIDLPGRPGYRVGAWVVEQRRALREGTLRPHRYELLTEAGIVWDVADAKFTNGLIAARAYFEKNGTLAAPRDAVVDGFPIGQFLDNLRKRQMVLTDQRDAALSAIDPRWNPPWPLAWERGRAALTTLLEGEETVPEIPPGVRVNGTDVGTWLRRQLAGWNDLDDAQCEALAKLGIPAPTTAGAGGHGGAGNGRAGAAAGAAAGVPGLAGLDAFGRGVAALRQYRDREGHLTIPRAHEEVLHPAPGENGGPVTVRAGVFLTNQKTRRAKLSPERRAALADLGLQWAQ</sequence>
<dbReference type="InterPro" id="IPR027417">
    <property type="entry name" value="P-loop_NTPase"/>
</dbReference>
<evidence type="ECO:0000313" key="3">
    <source>
        <dbReference type="EMBL" id="MBB0245112.1"/>
    </source>
</evidence>
<feature type="compositionally biased region" description="Basic and acidic residues" evidence="1">
    <location>
        <begin position="539"/>
        <end position="560"/>
    </location>
</feature>
<keyword evidence="3" id="KW-0347">Helicase</keyword>
<dbReference type="CDD" id="cd18785">
    <property type="entry name" value="SF2_C"/>
    <property type="match status" value="1"/>
</dbReference>
<dbReference type="AlphaFoldDB" id="A0A7W3Y2A7"/>
<protein>
    <submittedName>
        <fullName evidence="3">Helicase</fullName>
    </submittedName>
</protein>
<dbReference type="InterPro" id="IPR050742">
    <property type="entry name" value="Helicase_Restrict-Modif_Enz"/>
</dbReference>
<dbReference type="EMBL" id="VKHT01000396">
    <property type="protein sequence ID" value="MBB0245112.1"/>
    <property type="molecule type" value="Genomic_DNA"/>
</dbReference>
<dbReference type="InterPro" id="IPR005114">
    <property type="entry name" value="Helicase_assoc"/>
</dbReference>
<dbReference type="GO" id="GO:0005829">
    <property type="term" value="C:cytosol"/>
    <property type="evidence" value="ECO:0007669"/>
    <property type="project" value="TreeGrafter"/>
</dbReference>
<dbReference type="Gene3D" id="3.40.50.300">
    <property type="entry name" value="P-loop containing nucleotide triphosphate hydrolases"/>
    <property type="match status" value="2"/>
</dbReference>
<reference evidence="4" key="1">
    <citation type="submission" date="2019-10" db="EMBL/GenBank/DDBJ databases">
        <title>Streptomyces sp. nov., a novel actinobacterium isolated from alkaline environment.</title>
        <authorList>
            <person name="Golinska P."/>
        </authorList>
    </citation>
    <scope>NUCLEOTIDE SEQUENCE [LARGE SCALE GENOMIC DNA]</scope>
    <source>
        <strain evidence="4">DSM 42118</strain>
    </source>
</reference>
<keyword evidence="3" id="KW-0067">ATP-binding</keyword>